<evidence type="ECO:0000313" key="4">
    <source>
        <dbReference type="EMBL" id="SFC19498.1"/>
    </source>
</evidence>
<dbReference type="Pfam" id="PF04608">
    <property type="entry name" value="PgpA"/>
    <property type="match status" value="1"/>
</dbReference>
<dbReference type="InterPro" id="IPR036681">
    <property type="entry name" value="PgpA-like_sf"/>
</dbReference>
<keyword evidence="1" id="KW-0479">Metal-binding</keyword>
<evidence type="ECO:0000313" key="5">
    <source>
        <dbReference type="Proteomes" id="UP000199058"/>
    </source>
</evidence>
<dbReference type="EC" id="3.1.3.27" evidence="1"/>
<keyword evidence="1" id="KW-0443">Lipid metabolism</keyword>
<feature type="transmembrane region" description="Helical" evidence="2">
    <location>
        <begin position="90"/>
        <end position="114"/>
    </location>
</feature>
<feature type="transmembrane region" description="Helical" evidence="2">
    <location>
        <begin position="40"/>
        <end position="62"/>
    </location>
</feature>
<dbReference type="PIRSF" id="PIRSF006162">
    <property type="entry name" value="PgpA"/>
    <property type="match status" value="1"/>
</dbReference>
<dbReference type="GO" id="GO:0005886">
    <property type="term" value="C:plasma membrane"/>
    <property type="evidence" value="ECO:0007669"/>
    <property type="project" value="UniProtKB-SubCell"/>
</dbReference>
<organism evidence="4 5">
    <name type="scientific">Marinospirillum celere</name>
    <dbReference type="NCBI Taxonomy" id="1122252"/>
    <lineage>
        <taxon>Bacteria</taxon>
        <taxon>Pseudomonadati</taxon>
        <taxon>Pseudomonadota</taxon>
        <taxon>Gammaproteobacteria</taxon>
        <taxon>Oceanospirillales</taxon>
        <taxon>Oceanospirillaceae</taxon>
        <taxon>Marinospirillum</taxon>
    </lineage>
</organism>
<dbReference type="STRING" id="1122252.SAMN05660443_1832"/>
<accession>A0A1I1HBY4</accession>
<keyword evidence="1" id="KW-1003">Cell membrane</keyword>
<keyword evidence="1" id="KW-0595">Phospholipid degradation</keyword>
<dbReference type="Proteomes" id="UP000199058">
    <property type="component" value="Unassembled WGS sequence"/>
</dbReference>
<dbReference type="PANTHER" id="PTHR36305">
    <property type="entry name" value="PHOSPHATIDYLGLYCEROPHOSPHATASE A"/>
    <property type="match status" value="1"/>
</dbReference>
<dbReference type="OrthoDB" id="9804091at2"/>
<keyword evidence="1 2" id="KW-0812">Transmembrane</keyword>
<sequence length="161" mass="17775">MNKAPASVWKNPIHFLAFGLGSGASPWAPGTVGTLAAIPLYFLLATLPLGLYILVVGLAFWVGCWLCERTSEDLGVHDHSGIVWDEFVGYWLTMLALPVSLGWALAGFLLFRFFDIIKPWPIRWADRRVAGGFGIMIDDVLAAVYAGALLHFAYFVMSLNW</sequence>
<evidence type="ECO:0000259" key="3">
    <source>
        <dbReference type="Pfam" id="PF04608"/>
    </source>
</evidence>
<name>A0A1I1HBY4_9GAMM</name>
<dbReference type="GO" id="GO:0006655">
    <property type="term" value="P:phosphatidylglycerol biosynthetic process"/>
    <property type="evidence" value="ECO:0007669"/>
    <property type="project" value="UniProtKB-UniPathway"/>
</dbReference>
<dbReference type="RefSeq" id="WP_091962369.1">
    <property type="nucleotide sequence ID" value="NZ_FOLH01000003.1"/>
</dbReference>
<dbReference type="UniPathway" id="UPA00084">
    <property type="reaction ID" value="UER00504"/>
</dbReference>
<feature type="domain" description="YutG/PgpA" evidence="3">
    <location>
        <begin position="16"/>
        <end position="153"/>
    </location>
</feature>
<dbReference type="PANTHER" id="PTHR36305:SF1">
    <property type="entry name" value="PHOSPHATIDYLGLYCEROPHOSPHATASE A"/>
    <property type="match status" value="1"/>
</dbReference>
<keyword evidence="1" id="KW-0997">Cell inner membrane</keyword>
<comment type="subcellular location">
    <subcellularLocation>
        <location evidence="1">Cell inner membrane</location>
        <topology evidence="1">Multi-pass membrane protein</topology>
    </subcellularLocation>
</comment>
<dbReference type="AlphaFoldDB" id="A0A1I1HBY4"/>
<evidence type="ECO:0000256" key="1">
    <source>
        <dbReference type="PIRNR" id="PIRNR006162"/>
    </source>
</evidence>
<comment type="pathway">
    <text evidence="1">Phospholipid metabolism; phosphatidylglycerol biosynthesis; phosphatidylglycerol from CDP-diacylglycerol: step 2/2.</text>
</comment>
<keyword evidence="1" id="KW-0460">Magnesium</keyword>
<dbReference type="SUPFAM" id="SSF101307">
    <property type="entry name" value="YutG-like"/>
    <property type="match status" value="1"/>
</dbReference>
<feature type="transmembrane region" description="Helical" evidence="2">
    <location>
        <begin position="135"/>
        <end position="157"/>
    </location>
</feature>
<dbReference type="InterPro" id="IPR026037">
    <property type="entry name" value="PgpA"/>
</dbReference>
<keyword evidence="1 2" id="KW-0472">Membrane</keyword>
<dbReference type="InterPro" id="IPR007686">
    <property type="entry name" value="YutG/PgpA"/>
</dbReference>
<dbReference type="GO" id="GO:0046872">
    <property type="term" value="F:metal ion binding"/>
    <property type="evidence" value="ECO:0007669"/>
    <property type="project" value="UniProtKB-KW"/>
</dbReference>
<dbReference type="EMBL" id="FOLH01000003">
    <property type="protein sequence ID" value="SFC19498.1"/>
    <property type="molecule type" value="Genomic_DNA"/>
</dbReference>
<keyword evidence="1" id="KW-0442">Lipid degradation</keyword>
<protein>
    <recommendedName>
        <fullName evidence="1">Phosphatidylglycerophosphatase A</fullName>
        <ecNumber evidence="1">3.1.3.27</ecNumber>
    </recommendedName>
    <alternativeName>
        <fullName evidence="1">Phosphatidylglycerolphosphate phosphatase A</fullName>
    </alternativeName>
</protein>
<keyword evidence="5" id="KW-1185">Reference proteome</keyword>
<comment type="cofactor">
    <cofactor evidence="1">
        <name>Mg(2+)</name>
        <dbReference type="ChEBI" id="CHEBI:18420"/>
    </cofactor>
</comment>
<comment type="catalytic activity">
    <reaction evidence="1">
        <text>a 1,2-diacyl-sn-glycero-3-phospho-(1'-sn-glycero-3'-phosphate) + H2O = a 1,2-diacyl-sn-glycero-3-phospho-(1'-sn-glycerol) + phosphate</text>
        <dbReference type="Rhea" id="RHEA:33751"/>
        <dbReference type="ChEBI" id="CHEBI:15377"/>
        <dbReference type="ChEBI" id="CHEBI:43474"/>
        <dbReference type="ChEBI" id="CHEBI:60110"/>
        <dbReference type="ChEBI" id="CHEBI:64716"/>
        <dbReference type="EC" id="3.1.3.27"/>
    </reaction>
</comment>
<keyword evidence="1" id="KW-0378">Hydrolase</keyword>
<dbReference type="GO" id="GO:0008962">
    <property type="term" value="F:phosphatidylglycerophosphatase activity"/>
    <property type="evidence" value="ECO:0007669"/>
    <property type="project" value="UniProtKB-EC"/>
</dbReference>
<reference evidence="4 5" key="1">
    <citation type="submission" date="2016-10" db="EMBL/GenBank/DDBJ databases">
        <authorList>
            <person name="de Groot N.N."/>
        </authorList>
    </citation>
    <scope>NUCLEOTIDE SEQUENCE [LARGE SCALE GENOMIC DNA]</scope>
    <source>
        <strain evidence="4 5">DSM 18438</strain>
    </source>
</reference>
<gene>
    <name evidence="4" type="ORF">SAMN05660443_1832</name>
</gene>
<comment type="function">
    <text evidence="1">Lipid phosphatase which dephosphorylates phosphatidylglycerophosphate (PGP) to phosphatidylglycerol (PG).</text>
</comment>
<keyword evidence="2" id="KW-1133">Transmembrane helix</keyword>
<keyword evidence="1" id="KW-1208">Phospholipid metabolism</keyword>
<dbReference type="GO" id="GO:0009395">
    <property type="term" value="P:phospholipid catabolic process"/>
    <property type="evidence" value="ECO:0007669"/>
    <property type="project" value="UniProtKB-KW"/>
</dbReference>
<evidence type="ECO:0000256" key="2">
    <source>
        <dbReference type="SAM" id="Phobius"/>
    </source>
</evidence>
<dbReference type="CDD" id="cd06971">
    <property type="entry name" value="PgpA"/>
    <property type="match status" value="1"/>
</dbReference>
<proteinExistence type="predicted"/>